<proteinExistence type="predicted"/>
<accession>A0A5R8ZFW4</accession>
<dbReference type="EMBL" id="VANP01000002">
    <property type="protein sequence ID" value="TLP63746.1"/>
    <property type="molecule type" value="Genomic_DNA"/>
</dbReference>
<dbReference type="Pfam" id="PF12680">
    <property type="entry name" value="SnoaL_2"/>
    <property type="match status" value="1"/>
</dbReference>
<evidence type="ECO:0000313" key="2">
    <source>
        <dbReference type="EMBL" id="TLP63746.1"/>
    </source>
</evidence>
<dbReference type="InterPro" id="IPR037401">
    <property type="entry name" value="SnoaL-like"/>
</dbReference>
<sequence length="115" mass="12779">MDEHPKKTLVERMYEAAMAGDLDAVDDIFAPGFYSHPMGTTGVEAIRDAWREIRDRYPSLRVVADQIVAEGDTVAVRSTVHGTSQTGEPATLMEMMRIENGRIAELWAASTVKLR</sequence>
<feature type="domain" description="SnoaL-like" evidence="1">
    <location>
        <begin position="10"/>
        <end position="105"/>
    </location>
</feature>
<organism evidence="2 3">
    <name type="scientific">Microbispora triticiradicis</name>
    <dbReference type="NCBI Taxonomy" id="2200763"/>
    <lineage>
        <taxon>Bacteria</taxon>
        <taxon>Bacillati</taxon>
        <taxon>Actinomycetota</taxon>
        <taxon>Actinomycetes</taxon>
        <taxon>Streptosporangiales</taxon>
        <taxon>Streptosporangiaceae</taxon>
        <taxon>Microbispora</taxon>
    </lineage>
</organism>
<keyword evidence="3" id="KW-1185">Reference proteome</keyword>
<comment type="caution">
    <text evidence="2">The sequence shown here is derived from an EMBL/GenBank/DDBJ whole genome shotgun (WGS) entry which is preliminary data.</text>
</comment>
<evidence type="ECO:0000259" key="1">
    <source>
        <dbReference type="Pfam" id="PF12680"/>
    </source>
</evidence>
<gene>
    <name evidence="2" type="ORF">FED44_05695</name>
</gene>
<dbReference type="Proteomes" id="UP000309033">
    <property type="component" value="Unassembled WGS sequence"/>
</dbReference>
<protein>
    <submittedName>
        <fullName evidence="2">Nuclear transport factor 2 family protein</fullName>
    </submittedName>
</protein>
<evidence type="ECO:0000313" key="3">
    <source>
        <dbReference type="Proteomes" id="UP000309033"/>
    </source>
</evidence>
<dbReference type="AlphaFoldDB" id="A0A5R8ZFW4"/>
<name>A0A5R8ZFW4_9ACTN</name>
<dbReference type="InterPro" id="IPR032710">
    <property type="entry name" value="NTF2-like_dom_sf"/>
</dbReference>
<dbReference type="OrthoDB" id="129343at2"/>
<reference evidence="2" key="1">
    <citation type="submission" date="2019-05" db="EMBL/GenBank/DDBJ databases">
        <title>Isolation, diversity and antifungal activity of Actinobacteria from wheat.</title>
        <authorList>
            <person name="Yu B."/>
        </authorList>
    </citation>
    <scope>NUCLEOTIDE SEQUENCE [LARGE SCALE GENOMIC DNA]</scope>
    <source>
        <strain evidence="2">NEAU-HEGS1-5</strain>
    </source>
</reference>
<dbReference type="SUPFAM" id="SSF54427">
    <property type="entry name" value="NTF2-like"/>
    <property type="match status" value="1"/>
</dbReference>
<dbReference type="Gene3D" id="3.10.450.50">
    <property type="match status" value="1"/>
</dbReference>